<dbReference type="OrthoDB" id="2676808at2"/>
<comment type="caution">
    <text evidence="2">The sequence shown here is derived from an EMBL/GenBank/DDBJ whole genome shotgun (WGS) entry which is preliminary data.</text>
</comment>
<evidence type="ECO:0000259" key="1">
    <source>
        <dbReference type="Pfam" id="PF07826"/>
    </source>
</evidence>
<dbReference type="AlphaFoldDB" id="A0A4R8CKD5"/>
<dbReference type="SUPFAM" id="SSF75569">
    <property type="entry name" value="Archaeal IMP cyclohydrolase PurO"/>
    <property type="match status" value="1"/>
</dbReference>
<dbReference type="InterPro" id="IPR036795">
    <property type="entry name" value="IMP_cyclohydrolase-like_sf"/>
</dbReference>
<organism evidence="2 3">
    <name type="scientific">Kribbella pratensis</name>
    <dbReference type="NCBI Taxonomy" id="2512112"/>
    <lineage>
        <taxon>Bacteria</taxon>
        <taxon>Bacillati</taxon>
        <taxon>Actinomycetota</taxon>
        <taxon>Actinomycetes</taxon>
        <taxon>Propionibacteriales</taxon>
        <taxon>Kribbellaceae</taxon>
        <taxon>Kribbella</taxon>
    </lineage>
</organism>
<dbReference type="GO" id="GO:0003937">
    <property type="term" value="F:IMP cyclohydrolase activity"/>
    <property type="evidence" value="ECO:0007669"/>
    <property type="project" value="InterPro"/>
</dbReference>
<dbReference type="GO" id="GO:0006188">
    <property type="term" value="P:IMP biosynthetic process"/>
    <property type="evidence" value="ECO:0007669"/>
    <property type="project" value="InterPro"/>
</dbReference>
<dbReference type="InterPro" id="IPR020600">
    <property type="entry name" value="IMP_cyclohydrolase-like"/>
</dbReference>
<proteinExistence type="predicted"/>
<name>A0A4R8CKD5_9ACTN</name>
<protein>
    <submittedName>
        <fullName evidence="2">IMP cyclohydrolase-like protein</fullName>
    </submittedName>
</protein>
<evidence type="ECO:0000313" key="3">
    <source>
        <dbReference type="Proteomes" id="UP000295146"/>
    </source>
</evidence>
<reference evidence="2 3" key="1">
    <citation type="submission" date="2019-03" db="EMBL/GenBank/DDBJ databases">
        <title>Genomic Encyclopedia of Type Strains, Phase III (KMG-III): the genomes of soil and plant-associated and newly described type strains.</title>
        <authorList>
            <person name="Whitman W."/>
        </authorList>
    </citation>
    <scope>NUCLEOTIDE SEQUENCE [LARGE SCALE GENOMIC DNA]</scope>
    <source>
        <strain evidence="2 3">VKM Ac-2573</strain>
    </source>
</reference>
<dbReference type="EMBL" id="SODP01000001">
    <property type="protein sequence ID" value="TDW75253.1"/>
    <property type="molecule type" value="Genomic_DNA"/>
</dbReference>
<gene>
    <name evidence="2" type="ORF">EV653_0375</name>
</gene>
<dbReference type="Proteomes" id="UP000295146">
    <property type="component" value="Unassembled WGS sequence"/>
</dbReference>
<dbReference type="RefSeq" id="WP_134097296.1">
    <property type="nucleotide sequence ID" value="NZ_SODP01000001.1"/>
</dbReference>
<dbReference type="Gene3D" id="3.60.20.20">
    <property type="entry name" value="Inosine monophosphate cyclohydrolase-like"/>
    <property type="match status" value="1"/>
</dbReference>
<dbReference type="Pfam" id="PF07826">
    <property type="entry name" value="IMP_cyclohyd"/>
    <property type="match status" value="1"/>
</dbReference>
<sequence>MRSLGESVEYPGRGLAIGRDADGVPFFTYWLTGRSPASQSRELVVHEREIVVRDTSGGPTDDLRHYTAATRGDHWVIVGNGTQVSDLTALRPQQPDLQLALRHLTYEPDPPIRTPRITAAATITGFELNEVVVGSARAYDGAPELTQHPSLYTSQVATATAVTTTTYSGSAAQIVTNGHPQVVAVPFTWSDLTDLVWRSLQPSLRVAAITVRLDTPAFGEVRLQHR</sequence>
<feature type="domain" description="Inosine monophosphate cyclohydrolase-like" evidence="1">
    <location>
        <begin position="10"/>
        <end position="212"/>
    </location>
</feature>
<evidence type="ECO:0000313" key="2">
    <source>
        <dbReference type="EMBL" id="TDW75253.1"/>
    </source>
</evidence>
<keyword evidence="3" id="KW-1185">Reference proteome</keyword>
<accession>A0A4R8CKD5</accession>